<dbReference type="AlphaFoldDB" id="U1HVE5"/>
<dbReference type="OrthoDB" id="432970at2759"/>
<protein>
    <submittedName>
        <fullName evidence="1">Uncharacterized protein</fullName>
    </submittedName>
</protein>
<evidence type="ECO:0000313" key="1">
    <source>
        <dbReference type="EMBL" id="ERF74645.1"/>
    </source>
</evidence>
<reference evidence="2" key="1">
    <citation type="journal article" date="2014" name="BMC Genomics">
        <title>Genome characteristics reveal the impact of lichenization on lichen-forming fungus Endocarpon pusillum Hedwig (Verrucariales, Ascomycota).</title>
        <authorList>
            <person name="Wang Y.-Y."/>
            <person name="Liu B."/>
            <person name="Zhang X.-Y."/>
            <person name="Zhou Q.-M."/>
            <person name="Zhang T."/>
            <person name="Li H."/>
            <person name="Yu Y.-F."/>
            <person name="Zhang X.-L."/>
            <person name="Hao X.-Y."/>
            <person name="Wang M."/>
            <person name="Wang L."/>
            <person name="Wei J.-C."/>
        </authorList>
    </citation>
    <scope>NUCLEOTIDE SEQUENCE [LARGE SCALE GENOMIC DNA]</scope>
    <source>
        <strain evidence="2">Z07020 / HMAS-L-300199</strain>
    </source>
</reference>
<proteinExistence type="predicted"/>
<accession>U1HVE5</accession>
<dbReference type="GeneID" id="19235836"/>
<evidence type="ECO:0000313" key="2">
    <source>
        <dbReference type="Proteomes" id="UP000019373"/>
    </source>
</evidence>
<dbReference type="Proteomes" id="UP000019373">
    <property type="component" value="Unassembled WGS sequence"/>
</dbReference>
<dbReference type="HOGENOM" id="CLU_1156400_0_0_1"/>
<name>U1HVE5_ENDPU</name>
<organism evidence="1 2">
    <name type="scientific">Endocarpon pusillum (strain Z07020 / HMAS-L-300199)</name>
    <name type="common">Lichen-forming fungus</name>
    <dbReference type="NCBI Taxonomy" id="1263415"/>
    <lineage>
        <taxon>Eukaryota</taxon>
        <taxon>Fungi</taxon>
        <taxon>Dikarya</taxon>
        <taxon>Ascomycota</taxon>
        <taxon>Pezizomycotina</taxon>
        <taxon>Eurotiomycetes</taxon>
        <taxon>Chaetothyriomycetidae</taxon>
        <taxon>Verrucariales</taxon>
        <taxon>Verrucariaceae</taxon>
        <taxon>Endocarpon</taxon>
    </lineage>
</organism>
<sequence>MSNPYPFLGDPQEVDILGFTPESKKAMYSFTTNGTVSTMISAPSTDDLFHSSNAEAKEDGDKDISDLLFQAAKDDIPPSVTRVKTAYGFDKPGIDGLAFLRMYRSLFEQHGIHPTLLDRWRTSASMQRNILKTTPINPKLLSVLQDLDADMKGSSNRWLKYEQLLRSRMRKPYPACINCGGKGNGNKLLQCGGCLNV</sequence>
<dbReference type="EMBL" id="KE720872">
    <property type="protein sequence ID" value="ERF74645.1"/>
    <property type="molecule type" value="Genomic_DNA"/>
</dbReference>
<gene>
    <name evidence="1" type="ORF">EPUS_00775</name>
</gene>
<dbReference type="RefSeq" id="XP_007799746.1">
    <property type="nucleotide sequence ID" value="XM_007801555.1"/>
</dbReference>
<keyword evidence="2" id="KW-1185">Reference proteome</keyword>